<dbReference type="PANTHER" id="PTHR35106">
    <property type="entry name" value="BNAA07G25190D PROTEIN"/>
    <property type="match status" value="1"/>
</dbReference>
<feature type="region of interest" description="Disordered" evidence="1">
    <location>
        <begin position="142"/>
        <end position="161"/>
    </location>
</feature>
<keyword evidence="4" id="KW-1185">Reference proteome</keyword>
<organism evidence="3 4">
    <name type="scientific">Nannochloropsis gaditana</name>
    <dbReference type="NCBI Taxonomy" id="72520"/>
    <lineage>
        <taxon>Eukaryota</taxon>
        <taxon>Sar</taxon>
        <taxon>Stramenopiles</taxon>
        <taxon>Ochrophyta</taxon>
        <taxon>Eustigmatophyceae</taxon>
        <taxon>Eustigmatales</taxon>
        <taxon>Monodopsidaceae</taxon>
        <taxon>Nannochloropsis</taxon>
    </lineage>
</organism>
<dbReference type="EMBL" id="AZIL01000355">
    <property type="protein sequence ID" value="EWM28070.1"/>
    <property type="molecule type" value="Genomic_DNA"/>
</dbReference>
<keyword evidence="2" id="KW-0732">Signal</keyword>
<evidence type="ECO:0000256" key="1">
    <source>
        <dbReference type="SAM" id="MobiDB-lite"/>
    </source>
</evidence>
<dbReference type="OrthoDB" id="4768527at2759"/>
<evidence type="ECO:0000313" key="4">
    <source>
        <dbReference type="Proteomes" id="UP000019335"/>
    </source>
</evidence>
<protein>
    <submittedName>
        <fullName evidence="3">Uncharacterized protein</fullName>
    </submittedName>
</protein>
<feature type="chain" id="PRO_5004900983" evidence="2">
    <location>
        <begin position="21"/>
        <end position="161"/>
    </location>
</feature>
<gene>
    <name evidence="3" type="ORF">Naga_100044g2</name>
</gene>
<feature type="signal peptide" evidence="2">
    <location>
        <begin position="1"/>
        <end position="20"/>
    </location>
</feature>
<evidence type="ECO:0000313" key="3">
    <source>
        <dbReference type="EMBL" id="EWM28070.1"/>
    </source>
</evidence>
<sequence length="161" mass="17356">MTRQCLRLFSLLVLLPSVASFIPHSSSYCLSVMHSSMVCRAESGSQHLSGGPSGALSPLASDLPSPPPASPRDLTTPDQEGTKTCRACLKQFNPSENPPSACTFHPGIYTGRLARIDDTDPSGAKDFFWSCCGGEREHPGCTHDHHRSFDDPPGPWQSGFQ</sequence>
<dbReference type="PANTHER" id="PTHR35106:SF1">
    <property type="entry name" value="CHORD DOMAIN-CONTAINING PROTEIN"/>
    <property type="match status" value="1"/>
</dbReference>
<dbReference type="AlphaFoldDB" id="W7TLU8"/>
<feature type="region of interest" description="Disordered" evidence="1">
    <location>
        <begin position="43"/>
        <end position="81"/>
    </location>
</feature>
<reference evidence="3 4" key="1">
    <citation type="journal article" date="2014" name="Mol. Plant">
        <title>Chromosome Scale Genome Assembly and Transcriptome Profiling of Nannochloropsis gaditana in Nitrogen Depletion.</title>
        <authorList>
            <person name="Corteggiani Carpinelli E."/>
            <person name="Telatin A."/>
            <person name="Vitulo N."/>
            <person name="Forcato C."/>
            <person name="D'Angelo M."/>
            <person name="Schiavon R."/>
            <person name="Vezzi A."/>
            <person name="Giacometti G.M."/>
            <person name="Morosinotto T."/>
            <person name="Valle G."/>
        </authorList>
    </citation>
    <scope>NUCLEOTIDE SEQUENCE [LARGE SCALE GENOMIC DNA]</scope>
    <source>
        <strain evidence="3 4">B-31</strain>
    </source>
</reference>
<evidence type="ECO:0000256" key="2">
    <source>
        <dbReference type="SAM" id="SignalP"/>
    </source>
</evidence>
<name>W7TLU8_9STRA</name>
<dbReference type="Proteomes" id="UP000019335">
    <property type="component" value="Chromosome 5"/>
</dbReference>
<feature type="compositionally biased region" description="Low complexity" evidence="1">
    <location>
        <begin position="54"/>
        <end position="63"/>
    </location>
</feature>
<proteinExistence type="predicted"/>
<comment type="caution">
    <text evidence="3">The sequence shown here is derived from an EMBL/GenBank/DDBJ whole genome shotgun (WGS) entry which is preliminary data.</text>
</comment>
<accession>W7TLU8</accession>